<evidence type="ECO:0000313" key="2">
    <source>
        <dbReference type="Proteomes" id="UP001222118"/>
    </source>
</evidence>
<name>A0ABY7YXG5_9HYPH</name>
<proteinExistence type="predicted"/>
<dbReference type="SUPFAM" id="SSF88723">
    <property type="entry name" value="PIN domain-like"/>
    <property type="match status" value="1"/>
</dbReference>
<evidence type="ECO:0000313" key="1">
    <source>
        <dbReference type="EMBL" id="WDR06051.1"/>
    </source>
</evidence>
<reference evidence="1 2" key="1">
    <citation type="submission" date="2023-02" db="EMBL/GenBank/DDBJ databases">
        <title>Devosia chondri sp. nov., isolated from the phycosphere of marine algae.</title>
        <authorList>
            <person name="Kim J.M."/>
            <person name="Lee J.K."/>
            <person name="Choi B.J."/>
            <person name="Bayburt H."/>
            <person name="Jeon C.O."/>
        </authorList>
    </citation>
    <scope>NUCLEOTIDE SEQUENCE [LARGE SCALE GENOMIC DNA]</scope>
    <source>
        <strain evidence="1 2">G2-5</strain>
    </source>
</reference>
<evidence type="ECO:0008006" key="3">
    <source>
        <dbReference type="Google" id="ProtNLM"/>
    </source>
</evidence>
<sequence length="182" mass="19800">MVVFDANTLMILIAPAIGSPIDSNGSKISHARERLDGLIDQLAKENVTIILPTPALSEALVRAGATARKVYIEKFQRHKGFRIESFDERAALEVARMTSDAIAGPGKRSGSTEPWHKIKYDRQIIAIAKVSGATAIYSDDKGLRTFAYGQGLNSVSLADLPIPLKTAQYDWVSDVEQNTSAE</sequence>
<dbReference type="Proteomes" id="UP001222118">
    <property type="component" value="Chromosome"/>
</dbReference>
<dbReference type="InterPro" id="IPR029060">
    <property type="entry name" value="PIN-like_dom_sf"/>
</dbReference>
<dbReference type="RefSeq" id="WP_282211565.1">
    <property type="nucleotide sequence ID" value="NZ_CP118247.1"/>
</dbReference>
<dbReference type="EMBL" id="CP118247">
    <property type="protein sequence ID" value="WDR06051.1"/>
    <property type="molecule type" value="Genomic_DNA"/>
</dbReference>
<protein>
    <recommendedName>
        <fullName evidence="3">PIN domain-containing protein</fullName>
    </recommendedName>
</protein>
<accession>A0ABY7YXG5</accession>
<gene>
    <name evidence="1" type="ORF">PSQ90_00885</name>
</gene>
<keyword evidence="2" id="KW-1185">Reference proteome</keyword>
<organism evidence="1 2">
    <name type="scientific">Devosia rhodophyticola</name>
    <dbReference type="NCBI Taxonomy" id="3026423"/>
    <lineage>
        <taxon>Bacteria</taxon>
        <taxon>Pseudomonadati</taxon>
        <taxon>Pseudomonadota</taxon>
        <taxon>Alphaproteobacteria</taxon>
        <taxon>Hyphomicrobiales</taxon>
        <taxon>Devosiaceae</taxon>
        <taxon>Devosia</taxon>
    </lineage>
</organism>